<evidence type="ECO:0000313" key="3">
    <source>
        <dbReference type="EMBL" id="PRT55369.1"/>
    </source>
</evidence>
<dbReference type="AlphaFoldDB" id="A0A2T0FK67"/>
<dbReference type="Gene3D" id="1.20.58.120">
    <property type="entry name" value="BAG domain"/>
    <property type="match status" value="1"/>
</dbReference>
<dbReference type="RefSeq" id="XP_024665314.1">
    <property type="nucleotide sequence ID" value="XM_024809546.1"/>
</dbReference>
<dbReference type="InterPro" id="IPR003103">
    <property type="entry name" value="BAG_domain"/>
</dbReference>
<dbReference type="EMBL" id="NDIQ01000021">
    <property type="protein sequence ID" value="PRT55369.1"/>
    <property type="molecule type" value="Genomic_DNA"/>
</dbReference>
<dbReference type="PROSITE" id="PS51035">
    <property type="entry name" value="BAG"/>
    <property type="match status" value="1"/>
</dbReference>
<dbReference type="Proteomes" id="UP000238350">
    <property type="component" value="Unassembled WGS sequence"/>
</dbReference>
<accession>A0A2T0FK67</accession>
<dbReference type="SUPFAM" id="SSF63491">
    <property type="entry name" value="BAG domain"/>
    <property type="match status" value="1"/>
</dbReference>
<comment type="caution">
    <text evidence="3">The sequence shown here is derived from an EMBL/GenBank/DDBJ whole genome shotgun (WGS) entry which is preliminary data.</text>
</comment>
<protein>
    <submittedName>
        <fullName evidence="3">BAG family molecular chaperone regulator 1A</fullName>
    </submittedName>
</protein>
<keyword evidence="4" id="KW-1185">Reference proteome</keyword>
<dbReference type="Gene3D" id="3.10.20.90">
    <property type="entry name" value="Phosphatidylinositol 3-kinase Catalytic Subunit, Chain A, domain 1"/>
    <property type="match status" value="1"/>
</dbReference>
<dbReference type="STRING" id="45607.A0A2T0FK67"/>
<dbReference type="SUPFAM" id="SSF54236">
    <property type="entry name" value="Ubiquitin-like"/>
    <property type="match status" value="1"/>
</dbReference>
<dbReference type="SMART" id="SM00264">
    <property type="entry name" value="BAG"/>
    <property type="match status" value="1"/>
</dbReference>
<feature type="domain" description="BAG" evidence="2">
    <location>
        <begin position="119"/>
        <end position="201"/>
    </location>
</feature>
<dbReference type="InterPro" id="IPR036533">
    <property type="entry name" value="BAG_dom_sf"/>
</dbReference>
<proteinExistence type="predicted"/>
<sequence length="230" mass="25322">MFGRLASLFGGPKIQYIVVNYEKKEYRITFTAEDYTDNSVTVGSLRNMLAKQFKVPVTHLSLFVLKPQRKMSNNKASLEDYGLINGGTVVAVFKRTDEADPAPAPAPKATTAPLSPKQQLDAVAKAVDAELGEDRINAFIKSPPADAKARDKEYRLLSEIILQNTIKLDNVDVSGSQDLRLERKALINKFHEYHADIDAANEGRTAPSSPSPSPSPKPTGGKKKRKNKKK</sequence>
<evidence type="ECO:0000256" key="1">
    <source>
        <dbReference type="SAM" id="MobiDB-lite"/>
    </source>
</evidence>
<name>A0A2T0FK67_9ASCO</name>
<dbReference type="Pfam" id="PF02179">
    <property type="entry name" value="BAG"/>
    <property type="match status" value="1"/>
</dbReference>
<dbReference type="InterPro" id="IPR029071">
    <property type="entry name" value="Ubiquitin-like_domsf"/>
</dbReference>
<feature type="region of interest" description="Disordered" evidence="1">
    <location>
        <begin position="197"/>
        <end position="230"/>
    </location>
</feature>
<dbReference type="GO" id="GO:0051087">
    <property type="term" value="F:protein-folding chaperone binding"/>
    <property type="evidence" value="ECO:0007669"/>
    <property type="project" value="InterPro"/>
</dbReference>
<evidence type="ECO:0000313" key="4">
    <source>
        <dbReference type="Proteomes" id="UP000238350"/>
    </source>
</evidence>
<dbReference type="GeneID" id="36516737"/>
<evidence type="ECO:0000259" key="2">
    <source>
        <dbReference type="PROSITE" id="PS51035"/>
    </source>
</evidence>
<feature type="compositionally biased region" description="Basic residues" evidence="1">
    <location>
        <begin position="220"/>
        <end position="230"/>
    </location>
</feature>
<dbReference type="OrthoDB" id="417450at2759"/>
<reference evidence="3 4" key="1">
    <citation type="submission" date="2017-04" db="EMBL/GenBank/DDBJ databases">
        <title>Genome sequencing of [Candida] sorbophila.</title>
        <authorList>
            <person name="Ahn J.O."/>
        </authorList>
    </citation>
    <scope>NUCLEOTIDE SEQUENCE [LARGE SCALE GENOMIC DNA]</scope>
    <source>
        <strain evidence="3 4">DS02</strain>
    </source>
</reference>
<gene>
    <name evidence="3" type="ORF">B9G98_02989</name>
</gene>
<organism evidence="3 4">
    <name type="scientific">Wickerhamiella sorbophila</name>
    <dbReference type="NCBI Taxonomy" id="45607"/>
    <lineage>
        <taxon>Eukaryota</taxon>
        <taxon>Fungi</taxon>
        <taxon>Dikarya</taxon>
        <taxon>Ascomycota</taxon>
        <taxon>Saccharomycotina</taxon>
        <taxon>Dipodascomycetes</taxon>
        <taxon>Dipodascales</taxon>
        <taxon>Trichomonascaceae</taxon>
        <taxon>Wickerhamiella</taxon>
    </lineage>
</organism>